<keyword evidence="1" id="KW-1133">Transmembrane helix</keyword>
<keyword evidence="1" id="KW-0812">Transmembrane</keyword>
<sequence>MRWPLLVHHFCTIFSVVFLQVVLQMTLNPALASAGLIWIFQATTEQSLFIGLFIYRLRYPKKIVQWTLKFAAVQGLCV</sequence>
<dbReference type="OrthoDB" id="10010954at2759"/>
<feature type="transmembrane region" description="Helical" evidence="1">
    <location>
        <begin position="5"/>
        <end position="23"/>
    </location>
</feature>
<proteinExistence type="predicted"/>
<gene>
    <name evidence="2" type="ORF">CYLTODRAFT_354298</name>
</gene>
<protein>
    <submittedName>
        <fullName evidence="2">Uncharacterized protein</fullName>
    </submittedName>
</protein>
<feature type="transmembrane region" description="Helical" evidence="1">
    <location>
        <begin position="35"/>
        <end position="55"/>
    </location>
</feature>
<dbReference type="EMBL" id="KN880542">
    <property type="protein sequence ID" value="KIY66840.1"/>
    <property type="molecule type" value="Genomic_DNA"/>
</dbReference>
<keyword evidence="3" id="KW-1185">Reference proteome</keyword>
<evidence type="ECO:0000256" key="1">
    <source>
        <dbReference type="SAM" id="Phobius"/>
    </source>
</evidence>
<dbReference type="Proteomes" id="UP000054007">
    <property type="component" value="Unassembled WGS sequence"/>
</dbReference>
<evidence type="ECO:0000313" key="2">
    <source>
        <dbReference type="EMBL" id="KIY66840.1"/>
    </source>
</evidence>
<reference evidence="2 3" key="1">
    <citation type="journal article" date="2015" name="Fungal Genet. Biol.">
        <title>Evolution of novel wood decay mechanisms in Agaricales revealed by the genome sequences of Fistulina hepatica and Cylindrobasidium torrendii.</title>
        <authorList>
            <person name="Floudas D."/>
            <person name="Held B.W."/>
            <person name="Riley R."/>
            <person name="Nagy L.G."/>
            <person name="Koehler G."/>
            <person name="Ransdell A.S."/>
            <person name="Younus H."/>
            <person name="Chow J."/>
            <person name="Chiniquy J."/>
            <person name="Lipzen A."/>
            <person name="Tritt A."/>
            <person name="Sun H."/>
            <person name="Haridas S."/>
            <person name="LaButti K."/>
            <person name="Ohm R.A."/>
            <person name="Kues U."/>
            <person name="Blanchette R.A."/>
            <person name="Grigoriev I.V."/>
            <person name="Minto R.E."/>
            <person name="Hibbett D.S."/>
        </authorList>
    </citation>
    <scope>NUCLEOTIDE SEQUENCE [LARGE SCALE GENOMIC DNA]</scope>
    <source>
        <strain evidence="2 3">FP15055 ss-10</strain>
    </source>
</reference>
<dbReference type="AlphaFoldDB" id="A0A0D7B9E8"/>
<name>A0A0D7B9E8_9AGAR</name>
<evidence type="ECO:0000313" key="3">
    <source>
        <dbReference type="Proteomes" id="UP000054007"/>
    </source>
</evidence>
<organism evidence="2 3">
    <name type="scientific">Cylindrobasidium torrendii FP15055 ss-10</name>
    <dbReference type="NCBI Taxonomy" id="1314674"/>
    <lineage>
        <taxon>Eukaryota</taxon>
        <taxon>Fungi</taxon>
        <taxon>Dikarya</taxon>
        <taxon>Basidiomycota</taxon>
        <taxon>Agaricomycotina</taxon>
        <taxon>Agaricomycetes</taxon>
        <taxon>Agaricomycetidae</taxon>
        <taxon>Agaricales</taxon>
        <taxon>Marasmiineae</taxon>
        <taxon>Physalacriaceae</taxon>
        <taxon>Cylindrobasidium</taxon>
    </lineage>
</organism>
<keyword evidence="1" id="KW-0472">Membrane</keyword>
<accession>A0A0D7B9E8</accession>